<dbReference type="Gene3D" id="1.10.150.130">
    <property type="match status" value="1"/>
</dbReference>
<dbReference type="InterPro" id="IPR010998">
    <property type="entry name" value="Integrase_recombinase_N"/>
</dbReference>
<dbReference type="EMBL" id="JBHRTI010000003">
    <property type="protein sequence ID" value="MFC3146696.1"/>
    <property type="molecule type" value="Genomic_DNA"/>
</dbReference>
<evidence type="ECO:0000259" key="5">
    <source>
        <dbReference type="PROSITE" id="PS51898"/>
    </source>
</evidence>
<evidence type="ECO:0000313" key="6">
    <source>
        <dbReference type="EMBL" id="MFC3146696.1"/>
    </source>
</evidence>
<evidence type="ECO:0000256" key="2">
    <source>
        <dbReference type="ARBA" id="ARBA00022908"/>
    </source>
</evidence>
<evidence type="ECO:0000256" key="1">
    <source>
        <dbReference type="ARBA" id="ARBA00008857"/>
    </source>
</evidence>
<dbReference type="Proteomes" id="UP001595556">
    <property type="component" value="Unassembled WGS sequence"/>
</dbReference>
<reference evidence="7" key="1">
    <citation type="journal article" date="2019" name="Int. J. Syst. Evol. Microbiol.">
        <title>The Global Catalogue of Microorganisms (GCM) 10K type strain sequencing project: providing services to taxonomists for standard genome sequencing and annotation.</title>
        <authorList>
            <consortium name="The Broad Institute Genomics Platform"/>
            <consortium name="The Broad Institute Genome Sequencing Center for Infectious Disease"/>
            <person name="Wu L."/>
            <person name="Ma J."/>
        </authorList>
    </citation>
    <scope>NUCLEOTIDE SEQUENCE [LARGE SCALE GENOMIC DNA]</scope>
    <source>
        <strain evidence="7">KCTC 52168</strain>
    </source>
</reference>
<dbReference type="InterPro" id="IPR050090">
    <property type="entry name" value="Tyrosine_recombinase_XerCD"/>
</dbReference>
<comment type="similarity">
    <text evidence="1">Belongs to the 'phage' integrase family.</text>
</comment>
<dbReference type="InterPro" id="IPR046668">
    <property type="entry name" value="DUF6538"/>
</dbReference>
<dbReference type="Pfam" id="PF20172">
    <property type="entry name" value="DUF6538"/>
    <property type="match status" value="1"/>
</dbReference>
<protein>
    <submittedName>
        <fullName evidence="6">DUF6538 domain-containing protein</fullName>
    </submittedName>
</protein>
<dbReference type="Pfam" id="PF00589">
    <property type="entry name" value="Phage_integrase"/>
    <property type="match status" value="1"/>
</dbReference>
<accession>A0ABV7H532</accession>
<dbReference type="SUPFAM" id="SSF56349">
    <property type="entry name" value="DNA breaking-rejoining enzymes"/>
    <property type="match status" value="1"/>
</dbReference>
<organism evidence="6 7">
    <name type="scientific">Piscinibacterium candidicorallinum</name>
    <dbReference type="NCBI Taxonomy" id="1793872"/>
    <lineage>
        <taxon>Bacteria</taxon>
        <taxon>Pseudomonadati</taxon>
        <taxon>Pseudomonadota</taxon>
        <taxon>Betaproteobacteria</taxon>
        <taxon>Burkholderiales</taxon>
        <taxon>Piscinibacterium</taxon>
    </lineage>
</organism>
<dbReference type="CDD" id="cd01184">
    <property type="entry name" value="INT_C_like_1"/>
    <property type="match status" value="1"/>
</dbReference>
<keyword evidence="4" id="KW-0233">DNA recombination</keyword>
<dbReference type="Gene3D" id="1.10.443.10">
    <property type="entry name" value="Intergrase catalytic core"/>
    <property type="match status" value="1"/>
</dbReference>
<gene>
    <name evidence="6" type="ORF">ACFOEN_03465</name>
</gene>
<keyword evidence="2" id="KW-0229">DNA integration</keyword>
<comment type="caution">
    <text evidence="6">The sequence shown here is derived from an EMBL/GenBank/DDBJ whole genome shotgun (WGS) entry which is preliminary data.</text>
</comment>
<evidence type="ECO:0000256" key="3">
    <source>
        <dbReference type="ARBA" id="ARBA00023125"/>
    </source>
</evidence>
<keyword evidence="7" id="KW-1185">Reference proteome</keyword>
<proteinExistence type="inferred from homology"/>
<dbReference type="InterPro" id="IPR013762">
    <property type="entry name" value="Integrase-like_cat_sf"/>
</dbReference>
<dbReference type="PANTHER" id="PTHR30349">
    <property type="entry name" value="PHAGE INTEGRASE-RELATED"/>
    <property type="match status" value="1"/>
</dbReference>
<sequence>MDAPMAKPLGLTQRGGAWQLRIVVPADLQAHYHGRKDFRISLGRGERAQVQARAHQLRAEREAEFASVRKSINAQPLDKVTPELASAFAQGVAAKVLAQDDEAREGAEMRHVLRELVAVIDAPRARLQIPTGAPEAPQQASPFDGLSHREAEVMAGLNAAAEGQAATALARRELSAVVPLADQVARSMGLAVNWKAPDGIAALRECLGAMRNAYRDRVKRDEGEFIPTPAAPSGAPVEPAAQAHTLDDVFPLWKAERKPAPGTAKKMGYSMRLFDGCLPGRYIESLTKADATAFIAHLRKECAADKTAKDHFDNIKSLLNFAKVHLDWLQANPWEGRKVEVKQSNTRELWQGDDLVRLFKSPLFTSYRLPAMKAAGGDAAYWVPLLGLYTGARAGELCQLRLVDIAEDEGGLSLHIVRDAGDAEEGTPGTSVKNASTQRRIPVHPELVRLGFADYVAARRRAGDALLFPAVERAPGRSAAEYFSDWFAVYRGEQGVKRGYLDFHSLRHTVRTRLVDAGVDDVVADRLTGHTIHGSTGAKRYTRFGLPLLRAALSKLAYPELQLQRVYTD</sequence>
<evidence type="ECO:0000313" key="7">
    <source>
        <dbReference type="Proteomes" id="UP001595556"/>
    </source>
</evidence>
<evidence type="ECO:0000256" key="4">
    <source>
        <dbReference type="ARBA" id="ARBA00023172"/>
    </source>
</evidence>
<dbReference type="InterPro" id="IPR002104">
    <property type="entry name" value="Integrase_catalytic"/>
</dbReference>
<dbReference type="PANTHER" id="PTHR30349:SF41">
    <property type="entry name" value="INTEGRASE_RECOMBINASE PROTEIN MJ0367-RELATED"/>
    <property type="match status" value="1"/>
</dbReference>
<name>A0ABV7H532_9BURK</name>
<dbReference type="InterPro" id="IPR011010">
    <property type="entry name" value="DNA_brk_join_enz"/>
</dbReference>
<feature type="domain" description="Tyr recombinase" evidence="5">
    <location>
        <begin position="340"/>
        <end position="554"/>
    </location>
</feature>
<dbReference type="PROSITE" id="PS51898">
    <property type="entry name" value="TYR_RECOMBINASE"/>
    <property type="match status" value="1"/>
</dbReference>
<keyword evidence="3" id="KW-0238">DNA-binding</keyword>
<dbReference type="RefSeq" id="WP_377301118.1">
    <property type="nucleotide sequence ID" value="NZ_CP180191.1"/>
</dbReference>